<evidence type="ECO:0000256" key="2">
    <source>
        <dbReference type="ARBA" id="ARBA00004496"/>
    </source>
</evidence>
<comment type="subcellular location">
    <subcellularLocation>
        <location evidence="2">Cytoplasm</location>
    </subcellularLocation>
    <subcellularLocation>
        <location evidence="1">Nucleus speckle</location>
    </subcellularLocation>
</comment>
<evidence type="ECO:0000259" key="9">
    <source>
        <dbReference type="Pfam" id="PF11919"/>
    </source>
</evidence>
<dbReference type="Gene3D" id="1.25.10.10">
    <property type="entry name" value="Leucine-rich Repeat Variant"/>
    <property type="match status" value="1"/>
</dbReference>
<dbReference type="InterPro" id="IPR032430">
    <property type="entry name" value="Blm10_mid"/>
</dbReference>
<dbReference type="Pfam" id="PF23096">
    <property type="entry name" value="HEAT_PSME4"/>
    <property type="match status" value="1"/>
</dbReference>
<dbReference type="InterPro" id="IPR021843">
    <property type="entry name" value="PSME4_C"/>
</dbReference>
<keyword evidence="4" id="KW-0963">Cytoplasm</keyword>
<evidence type="ECO:0000256" key="3">
    <source>
        <dbReference type="ARBA" id="ARBA00005739"/>
    </source>
</evidence>
<dbReference type="InterPro" id="IPR011989">
    <property type="entry name" value="ARM-like"/>
</dbReference>
<sequence length="1815" mass="208086">MEFSNELGSNCERLFGFKPQKENVYSKFLPNPELFDNKSVGLLAEIKGNLGKAIILKDITNGASFWSSVLQKYIRVFGLKFSKEDHVTFINIMCELCLIPNLGPQLLAKFLNVLTMLLRKEDLISPEELTIPWKPFYLLVKTCLTSKSHQLGMYRSFINLEIAFRNFFDLAKVYFGPTTQEMLDFFKPQLCMLDVRRMREAMSLLCGFLPAHRTKTGSSGYELWFNEFMDLWKSGNVASEWEQPLMVLLSKVARNNIGFIDWEPHMPFIFTKIIRSFKLPVYYKQMNSVLHNSKLDTSTIAVWIVSVLGGNSSGQKYLDQMIASMESYLHPANTGQWLPRIKDSLLKITHQFIKRLQRERYKELTWQAPTPDNFKLTEDDITNFVQCMKPAVMAAYMSKVESNIHQAIHYLAILRPNIIIPPIIDKLYSTMDSLTEPHKYTSTLNCATVIARPLMEDGLYKEGRTHVLPLLFSMLPGIDTNDVYKSFTTLRFITMFTCLIPIVDCSAASKYWDDLTPEEELLCEATSQFEDFVLQFMDKCFFFVENSVLETTRLESNQDRQSKLESMTETILGSTFIPILNQMSTPIFNAALRKLHTFVTNHTLERTVAGKYMASICKTFVFVQPEETLKMFLPSLCQNILNLTDSCEVLKEENLSNELLYNMLLLSQITACRSTKIMQYKELLERVLDRTLHLTNQEGNTYSANLLTNLLASISAINPKEFRTLDKSFDTPLSEYLPIREWGKAGDINKLKIDWNLPGKEELVFAQHLVSKYLPHELERLENSPLELTKEERFCSLQIISAILSCSDFLPIWDEPGLNLVKSCVPINYMKVEAYNIAGNIVMPDGSNVRKKIATIIGKLQKTLLKSAESDIKALNAISDIWNDILTNMTVGQENLHLHWKAYQMARAVSCNKMCKRNKYLRSTLIDRTVLLLEEVGTFHGITPTQTHQEIMLNLLELSTSQYSEVRKKAQCNLNSACKFYPTAHHVLIPKLVDILNNNSDELHDQFKGALYVLFGPVKSPIVTTCNWKELSQLWPAIVKSKPSEKLSISKLFGGLSQTISKNFYTKPIKIEVPDSCGKSAEQCWKLSLPHSSIDQPTVEETVKAQNNLQQRNKLNLEYHTVLLNSLVDALENSKIGWKTQMFTITLLRDLVHSDNHYPSNVVKCLMQMLIHDYIQIRKVALRCIVFVFIQQKRAFKKQPADPKEINKMLGCKGNEENSFLQYDSSLIPKTEEEWNQPRFVHKTYIGYNGFAKDFLVFSPSKEQPPLDRKWEELSPVEQQIDTFFSDPVNINKLLRFFCLEEVKGRDKFEGMRFLFFKYLFRNFGDKHINLFIPHLEKLVVDKQETSQRCAAELLCGMIQGSKNWPFEKVNKLWATILPLIQTGLSNMTEDTVGDWGVFAATASENHDPYCQHWLFELLMKDPIQQNVSFIDNGRLGVLQGALNPVNWKVSHLYCRLLQYLQPHLSHPFQLIRQKIGSILVNVFNSDLPPPAPNRTRGPFRNEFIQSLLPQFTCLYELSMTTNNVLLTNSSGTTSKTDLSQSVELMCVDSTDEDKQKAIRLLKTVTHWVTNTIMVNELTPPEFFSLFPLICHMENYEADDELKRVCKMALATLAQSSAIPESMSSIISTILEVSHSKSWLAKESCLNFLQVFVFTNMMNFASQDSWVELVKDLVLRLLKDDRLEVRVTASQVLSGLLHIGFISDPEKLLNDFKKLSSKSKKKKLNENLTALHAGILGLCSFISANPYDVPDMIPDIFPLLGTHLNDPHPIPMTIRKTLGDFKRTHHDNWDTHKLNFTEEQLEVFADLNLPPSYIA</sequence>
<dbReference type="EMBL" id="GEDC01000646">
    <property type="protein sequence ID" value="JAS36652.1"/>
    <property type="molecule type" value="Transcribed_RNA"/>
</dbReference>
<comment type="similarity">
    <text evidence="3">Belongs to the BLM10 family.</text>
</comment>
<dbReference type="Pfam" id="PF16507">
    <property type="entry name" value="HEAT_PSME4_mid"/>
    <property type="match status" value="1"/>
</dbReference>
<dbReference type="GO" id="GO:0006281">
    <property type="term" value="P:DNA repair"/>
    <property type="evidence" value="ECO:0007669"/>
    <property type="project" value="UniProtKB-KW"/>
</dbReference>
<keyword evidence="7" id="KW-0234">DNA repair</keyword>
<dbReference type="InterPro" id="IPR035309">
    <property type="entry name" value="PSME4"/>
</dbReference>
<dbReference type="EMBL" id="GEDC01022202">
    <property type="protein sequence ID" value="JAS15096.1"/>
    <property type="molecule type" value="Transcribed_RNA"/>
</dbReference>
<evidence type="ECO:0000259" key="10">
    <source>
        <dbReference type="Pfam" id="PF16507"/>
    </source>
</evidence>
<accession>A0A1B6EFE2</accession>
<dbReference type="GO" id="GO:0010499">
    <property type="term" value="P:proteasomal ubiquitin-independent protein catabolic process"/>
    <property type="evidence" value="ECO:0007669"/>
    <property type="project" value="TreeGrafter"/>
</dbReference>
<evidence type="ECO:0000256" key="8">
    <source>
        <dbReference type="ARBA" id="ARBA00023242"/>
    </source>
</evidence>
<dbReference type="GO" id="GO:0005829">
    <property type="term" value="C:cytosol"/>
    <property type="evidence" value="ECO:0007669"/>
    <property type="project" value="TreeGrafter"/>
</dbReference>
<evidence type="ECO:0000256" key="1">
    <source>
        <dbReference type="ARBA" id="ARBA00004324"/>
    </source>
</evidence>
<evidence type="ECO:0000313" key="12">
    <source>
        <dbReference type="EMBL" id="JAS15096.1"/>
    </source>
</evidence>
<evidence type="ECO:0000256" key="7">
    <source>
        <dbReference type="ARBA" id="ARBA00023204"/>
    </source>
</evidence>
<organism evidence="13">
    <name type="scientific">Clastoptera arizonana</name>
    <name type="common">Arizona spittle bug</name>
    <dbReference type="NCBI Taxonomy" id="38151"/>
    <lineage>
        <taxon>Eukaryota</taxon>
        <taxon>Metazoa</taxon>
        <taxon>Ecdysozoa</taxon>
        <taxon>Arthropoda</taxon>
        <taxon>Hexapoda</taxon>
        <taxon>Insecta</taxon>
        <taxon>Pterygota</taxon>
        <taxon>Neoptera</taxon>
        <taxon>Paraneoptera</taxon>
        <taxon>Hemiptera</taxon>
        <taxon>Auchenorrhyncha</taxon>
        <taxon>Cercopoidea</taxon>
        <taxon>Clastopteridae</taxon>
        <taxon>Clastoptera</taxon>
    </lineage>
</organism>
<dbReference type="GO" id="GO:0070628">
    <property type="term" value="F:proteasome binding"/>
    <property type="evidence" value="ECO:0007669"/>
    <property type="project" value="InterPro"/>
</dbReference>
<reference evidence="13" key="1">
    <citation type="submission" date="2015-12" db="EMBL/GenBank/DDBJ databases">
        <title>De novo transcriptome assembly of four potential Pierce s Disease insect vectors from Arizona vineyards.</title>
        <authorList>
            <person name="Tassone E.E."/>
        </authorList>
    </citation>
    <scope>NUCLEOTIDE SEQUENCE</scope>
</reference>
<dbReference type="SUPFAM" id="SSF48371">
    <property type="entry name" value="ARM repeat"/>
    <property type="match status" value="2"/>
</dbReference>
<evidence type="ECO:0008006" key="14">
    <source>
        <dbReference type="Google" id="ProtNLM"/>
    </source>
</evidence>
<dbReference type="GO" id="GO:0016504">
    <property type="term" value="F:peptidase activator activity"/>
    <property type="evidence" value="ECO:0007669"/>
    <property type="project" value="InterPro"/>
</dbReference>
<keyword evidence="8" id="KW-0539">Nucleus</keyword>
<evidence type="ECO:0000256" key="5">
    <source>
        <dbReference type="ARBA" id="ARBA00022737"/>
    </source>
</evidence>
<dbReference type="InterPro" id="IPR016024">
    <property type="entry name" value="ARM-type_fold"/>
</dbReference>
<evidence type="ECO:0000313" key="13">
    <source>
        <dbReference type="EMBL" id="JAS36652.1"/>
    </source>
</evidence>
<dbReference type="GO" id="GO:0016607">
    <property type="term" value="C:nuclear speck"/>
    <property type="evidence" value="ECO:0007669"/>
    <property type="project" value="UniProtKB-SubCell"/>
</dbReference>
<feature type="domain" description="Proteasome activator Blm10 middle HEAT repeats region" evidence="10">
    <location>
        <begin position="318"/>
        <end position="783"/>
    </location>
</feature>
<dbReference type="PANTHER" id="PTHR32170">
    <property type="entry name" value="PROTEASOME ACTIVATOR COMPLEX SUBUNIT 4"/>
    <property type="match status" value="1"/>
</dbReference>
<protein>
    <recommendedName>
        <fullName evidence="14">Proteasome activator complex subunit 4 C-terminal domain-containing protein</fullName>
    </recommendedName>
</protein>
<keyword evidence="5" id="KW-0677">Repeat</keyword>
<evidence type="ECO:0000256" key="4">
    <source>
        <dbReference type="ARBA" id="ARBA00022490"/>
    </source>
</evidence>
<dbReference type="PANTHER" id="PTHR32170:SF3">
    <property type="entry name" value="PROTEASOME ACTIVATOR COMPLEX SUBUNIT 4"/>
    <property type="match status" value="1"/>
</dbReference>
<evidence type="ECO:0000259" key="11">
    <source>
        <dbReference type="Pfam" id="PF23096"/>
    </source>
</evidence>
<gene>
    <name evidence="12" type="ORF">g.24429</name>
    <name evidence="13" type="ORF">g.24430</name>
</gene>
<dbReference type="InterPro" id="IPR055455">
    <property type="entry name" value="HEAT_PSME4"/>
</dbReference>
<feature type="domain" description="Proteasome activator complex subunit 4 C-terminal" evidence="9">
    <location>
        <begin position="1730"/>
        <end position="1815"/>
    </location>
</feature>
<feature type="domain" description="Proteasome activator complex subunit 4-like HEAT repeat-like" evidence="11">
    <location>
        <begin position="1162"/>
        <end position="1440"/>
    </location>
</feature>
<name>A0A1B6EFE2_9HEMI</name>
<proteinExistence type="inferred from homology"/>
<evidence type="ECO:0000256" key="6">
    <source>
        <dbReference type="ARBA" id="ARBA00022763"/>
    </source>
</evidence>
<dbReference type="Pfam" id="PF11919">
    <property type="entry name" value="PSME4_C"/>
    <property type="match status" value="1"/>
</dbReference>
<keyword evidence="6" id="KW-0227">DNA damage</keyword>